<proteinExistence type="predicted"/>
<name>A0ABS3FSH1_9CYAN</name>
<dbReference type="Proteomes" id="UP000664844">
    <property type="component" value="Unassembled WGS sequence"/>
</dbReference>
<sequence length="203" mass="23634">MSLKQYHYEQLLADYSNRASAIALLRQYRTYLEMIPSMRRPQESVIPIPLPNVRIRETLSSHSPSGLSANSGDVISLPCDVAILMCDPDWKVKMGGEIFVFIHRPEEDFSDLLRRWRQTQMWLSHAYEWLMPLRYQYMIGEGSDTIYPLFVVFDDTPDRIKRGLKGASLPFVVQNLSGLSEDEEPIEEEVEDIFIFQEEEIIE</sequence>
<protein>
    <submittedName>
        <fullName evidence="1">Uncharacterized protein</fullName>
    </submittedName>
</protein>
<evidence type="ECO:0000313" key="1">
    <source>
        <dbReference type="EMBL" id="MBO0350069.1"/>
    </source>
</evidence>
<comment type="caution">
    <text evidence="1">The sequence shown here is derived from an EMBL/GenBank/DDBJ whole genome shotgun (WGS) entry which is preliminary data.</text>
</comment>
<accession>A0ABS3FSH1</accession>
<organism evidence="1 2">
    <name type="scientific">Phormidium pseudopriestleyi FRX01</name>
    <dbReference type="NCBI Taxonomy" id="1759528"/>
    <lineage>
        <taxon>Bacteria</taxon>
        <taxon>Bacillati</taxon>
        <taxon>Cyanobacteriota</taxon>
        <taxon>Cyanophyceae</taxon>
        <taxon>Oscillatoriophycideae</taxon>
        <taxon>Oscillatoriales</taxon>
        <taxon>Oscillatoriaceae</taxon>
        <taxon>Phormidium</taxon>
    </lineage>
</organism>
<reference evidence="1 2" key="1">
    <citation type="submission" date="2021-03" db="EMBL/GenBank/DDBJ databases">
        <title>Metabolic Capacity of the Antarctic Cyanobacterium Phormidium pseudopriestleyi that Sustains Oxygenic Photosynthesis in the Presence of Hydrogen Sulfide.</title>
        <authorList>
            <person name="Lumian J.E."/>
            <person name="Jungblut A.D."/>
            <person name="Dillon M.L."/>
            <person name="Hawes I."/>
            <person name="Doran P.T."/>
            <person name="Mackey T.J."/>
            <person name="Dick G.J."/>
            <person name="Grettenberger C.L."/>
            <person name="Sumner D.Y."/>
        </authorList>
    </citation>
    <scope>NUCLEOTIDE SEQUENCE [LARGE SCALE GENOMIC DNA]</scope>
    <source>
        <strain evidence="1 2">FRX01</strain>
    </source>
</reference>
<evidence type="ECO:0000313" key="2">
    <source>
        <dbReference type="Proteomes" id="UP000664844"/>
    </source>
</evidence>
<dbReference type="EMBL" id="JAFLQW010000355">
    <property type="protein sequence ID" value="MBO0350069.1"/>
    <property type="molecule type" value="Genomic_DNA"/>
</dbReference>
<keyword evidence="2" id="KW-1185">Reference proteome</keyword>
<dbReference type="RefSeq" id="WP_207088567.1">
    <property type="nucleotide sequence ID" value="NZ_JAFLQW010000355.1"/>
</dbReference>
<gene>
    <name evidence="1" type="ORF">J0895_13290</name>
</gene>